<dbReference type="SUPFAM" id="SSF55811">
    <property type="entry name" value="Nudix"/>
    <property type="match status" value="1"/>
</dbReference>
<dbReference type="Gene3D" id="3.90.79.10">
    <property type="entry name" value="Nucleoside Triphosphate Pyrophosphohydrolase"/>
    <property type="match status" value="1"/>
</dbReference>
<dbReference type="Proteomes" id="UP000554482">
    <property type="component" value="Unassembled WGS sequence"/>
</dbReference>
<protein>
    <submittedName>
        <fullName evidence="1">Nudix hydrolase 20, chloroplastic-like</fullName>
    </submittedName>
</protein>
<dbReference type="InterPro" id="IPR015797">
    <property type="entry name" value="NUDIX_hydrolase-like_dom_sf"/>
</dbReference>
<dbReference type="EMBL" id="JABWDY010022768">
    <property type="protein sequence ID" value="KAF5191466.1"/>
    <property type="molecule type" value="Genomic_DNA"/>
</dbReference>
<reference evidence="1 2" key="1">
    <citation type="submission" date="2020-06" db="EMBL/GenBank/DDBJ databases">
        <title>Transcriptomic and genomic resources for Thalictrum thalictroides and T. hernandezii: Facilitating candidate gene discovery in an emerging model plant lineage.</title>
        <authorList>
            <person name="Arias T."/>
            <person name="Riano-Pachon D.M."/>
            <person name="Di Stilio V.S."/>
        </authorList>
    </citation>
    <scope>NUCLEOTIDE SEQUENCE [LARGE SCALE GENOMIC DNA]</scope>
    <source>
        <strain evidence="2">cv. WT478/WT964</strain>
        <tissue evidence="1">Leaves</tissue>
    </source>
</reference>
<dbReference type="OrthoDB" id="10261522at2759"/>
<organism evidence="1 2">
    <name type="scientific">Thalictrum thalictroides</name>
    <name type="common">Rue-anemone</name>
    <name type="synonym">Anemone thalictroides</name>
    <dbReference type="NCBI Taxonomy" id="46969"/>
    <lineage>
        <taxon>Eukaryota</taxon>
        <taxon>Viridiplantae</taxon>
        <taxon>Streptophyta</taxon>
        <taxon>Embryophyta</taxon>
        <taxon>Tracheophyta</taxon>
        <taxon>Spermatophyta</taxon>
        <taxon>Magnoliopsida</taxon>
        <taxon>Ranunculales</taxon>
        <taxon>Ranunculaceae</taxon>
        <taxon>Thalictroideae</taxon>
        <taxon>Thalictrum</taxon>
    </lineage>
</organism>
<evidence type="ECO:0000313" key="1">
    <source>
        <dbReference type="EMBL" id="KAF5191466.1"/>
    </source>
</evidence>
<gene>
    <name evidence="1" type="ORF">FRX31_018948</name>
</gene>
<keyword evidence="2" id="KW-1185">Reference proteome</keyword>
<evidence type="ECO:0000313" key="2">
    <source>
        <dbReference type="Proteomes" id="UP000554482"/>
    </source>
</evidence>
<dbReference type="GO" id="GO:0016787">
    <property type="term" value="F:hydrolase activity"/>
    <property type="evidence" value="ECO:0007669"/>
    <property type="project" value="UniProtKB-KW"/>
</dbReference>
<dbReference type="AlphaFoldDB" id="A0A7J6W265"/>
<accession>A0A7J6W265</accession>
<keyword evidence="1" id="KW-0378">Hydrolase</keyword>
<proteinExistence type="predicted"/>
<name>A0A7J6W265_THATH</name>
<comment type="caution">
    <text evidence="1">The sequence shown here is derived from an EMBL/GenBank/DDBJ whole genome shotgun (WGS) entry which is preliminary data.</text>
</comment>
<sequence>MLDHLVAGGLPHNMKCKENIVKEYQEEAGIPKSISTAAAPAGAVSDMDISGYCCKRDVLFSYDLKLTDGFVPNKEDGEVHSFKLIPVNHVAGLRFSDLVVLWASLISCLDTGTMALSSRSPPLED</sequence>